<keyword evidence="2" id="KW-1185">Reference proteome</keyword>
<dbReference type="AlphaFoldDB" id="A0ABD5ZZL5"/>
<sequence length="166" mass="17789">MSRRTRRALAMLALCVAASMALGVGSYSSASADRSVSVAVVEDEEAYIGIPDSTLRCGRGQNALFYNRFPAPVTDGHVEVTVGDGDLVVKRDDGFVEYYAGQEFTVPIDENVTAGERFRLHLKPTNESAESITARIEVRGTGFSVSTTATRDVSCEKQVDRSSGSG</sequence>
<dbReference type="RefSeq" id="WP_379703993.1">
    <property type="nucleotide sequence ID" value="NZ_JBHTAT010000001.1"/>
</dbReference>
<reference evidence="1 2" key="1">
    <citation type="journal article" date="2019" name="Int. J. Syst. Evol. Microbiol.">
        <title>The Global Catalogue of Microorganisms (GCM) 10K type strain sequencing project: providing services to taxonomists for standard genome sequencing and annotation.</title>
        <authorList>
            <consortium name="The Broad Institute Genomics Platform"/>
            <consortium name="The Broad Institute Genome Sequencing Center for Infectious Disease"/>
            <person name="Wu L."/>
            <person name="Ma J."/>
        </authorList>
    </citation>
    <scope>NUCLEOTIDE SEQUENCE [LARGE SCALE GENOMIC DNA]</scope>
    <source>
        <strain evidence="1 2">GX21</strain>
    </source>
</reference>
<dbReference type="PROSITE" id="PS51318">
    <property type="entry name" value="TAT"/>
    <property type="match status" value="1"/>
</dbReference>
<protein>
    <recommendedName>
        <fullName evidence="3">DUF1102 domain-containing protein</fullName>
    </recommendedName>
</protein>
<comment type="caution">
    <text evidence="1">The sequence shown here is derived from an EMBL/GenBank/DDBJ whole genome shotgun (WGS) entry which is preliminary data.</text>
</comment>
<dbReference type="Proteomes" id="UP001596434">
    <property type="component" value="Unassembled WGS sequence"/>
</dbReference>
<organism evidence="1 2">
    <name type="scientific">Haloplanus litoreus</name>
    <dbReference type="NCBI Taxonomy" id="767515"/>
    <lineage>
        <taxon>Archaea</taxon>
        <taxon>Methanobacteriati</taxon>
        <taxon>Methanobacteriota</taxon>
        <taxon>Stenosarchaea group</taxon>
        <taxon>Halobacteria</taxon>
        <taxon>Halobacteriales</taxon>
        <taxon>Haloferacaceae</taxon>
        <taxon>Haloplanus</taxon>
    </lineage>
</organism>
<dbReference type="EMBL" id="JBHTAT010000001">
    <property type="protein sequence ID" value="MFC7255740.1"/>
    <property type="molecule type" value="Genomic_DNA"/>
</dbReference>
<dbReference type="GeneID" id="96954113"/>
<evidence type="ECO:0008006" key="3">
    <source>
        <dbReference type="Google" id="ProtNLM"/>
    </source>
</evidence>
<name>A0ABD5ZZL5_9EURY</name>
<dbReference type="InterPro" id="IPR006311">
    <property type="entry name" value="TAT_signal"/>
</dbReference>
<evidence type="ECO:0000313" key="2">
    <source>
        <dbReference type="Proteomes" id="UP001596434"/>
    </source>
</evidence>
<evidence type="ECO:0000313" key="1">
    <source>
        <dbReference type="EMBL" id="MFC7255740.1"/>
    </source>
</evidence>
<gene>
    <name evidence="1" type="ORF">ACFQKE_10640</name>
</gene>
<proteinExistence type="predicted"/>
<accession>A0ABD5ZZL5</accession>